<proteinExistence type="predicted"/>
<accession>A0ACA9P6S9</accession>
<sequence>GDINAIKRIMRVKEGIILVFNPSLAIKWNASQLEENNRTSNDRAAEIPLKNEKKGSKGHLYRYPSILHRTIANYLYSGQVKVASQKFQKVKKERKTWDKEEWREKAKQKDEDERERMQQNEELMKKGKKPGRRNPAVDMPKPTETMKQREGSLELDKNLGKTMVVTNATGRGPGQPGFYCEICKRNHKDSNNLRMIGQSTRVERSTVEQVREKIAALREQTKEARAAKTFDFERRLAEIKAKEDALRAERKAQRKAAKESKRLDVINAANEDLDMQSKEDITAMMGFSGFGTTKR</sequence>
<name>A0ACA9P6S9_9GLOM</name>
<evidence type="ECO:0000313" key="1">
    <source>
        <dbReference type="EMBL" id="CAG8691548.1"/>
    </source>
</evidence>
<dbReference type="EMBL" id="CAJVPT010029647">
    <property type="protein sequence ID" value="CAG8691548.1"/>
    <property type="molecule type" value="Genomic_DNA"/>
</dbReference>
<reference evidence="1" key="1">
    <citation type="submission" date="2021-06" db="EMBL/GenBank/DDBJ databases">
        <authorList>
            <person name="Kallberg Y."/>
            <person name="Tangrot J."/>
            <person name="Rosling A."/>
        </authorList>
    </citation>
    <scope>NUCLEOTIDE SEQUENCE</scope>
    <source>
        <strain evidence="1">CL356</strain>
    </source>
</reference>
<comment type="caution">
    <text evidence="1">The sequence shown here is derived from an EMBL/GenBank/DDBJ whole genome shotgun (WGS) entry which is preliminary data.</text>
</comment>
<feature type="non-terminal residue" evidence="1">
    <location>
        <position position="1"/>
    </location>
</feature>
<organism evidence="1 2">
    <name type="scientific">Acaulospora colombiana</name>
    <dbReference type="NCBI Taxonomy" id="27376"/>
    <lineage>
        <taxon>Eukaryota</taxon>
        <taxon>Fungi</taxon>
        <taxon>Fungi incertae sedis</taxon>
        <taxon>Mucoromycota</taxon>
        <taxon>Glomeromycotina</taxon>
        <taxon>Glomeromycetes</taxon>
        <taxon>Diversisporales</taxon>
        <taxon>Acaulosporaceae</taxon>
        <taxon>Acaulospora</taxon>
    </lineage>
</organism>
<evidence type="ECO:0000313" key="2">
    <source>
        <dbReference type="Proteomes" id="UP000789525"/>
    </source>
</evidence>
<protein>
    <submittedName>
        <fullName evidence="1">2175_t:CDS:1</fullName>
    </submittedName>
</protein>
<gene>
    <name evidence="1" type="ORF">ACOLOM_LOCUS9850</name>
</gene>
<dbReference type="Proteomes" id="UP000789525">
    <property type="component" value="Unassembled WGS sequence"/>
</dbReference>
<keyword evidence="2" id="KW-1185">Reference proteome</keyword>